<dbReference type="Pfam" id="PF00512">
    <property type="entry name" value="HisKA"/>
    <property type="match status" value="1"/>
</dbReference>
<comment type="catalytic activity">
    <reaction evidence="1">
        <text>ATP + protein L-histidine = ADP + protein N-phospho-L-histidine.</text>
        <dbReference type="EC" id="2.7.13.3"/>
    </reaction>
</comment>
<keyword evidence="4 9" id="KW-0597">Phosphoprotein</keyword>
<dbReference type="SUPFAM" id="SSF53850">
    <property type="entry name" value="Periplasmic binding protein-like II"/>
    <property type="match status" value="1"/>
</dbReference>
<dbReference type="SMART" id="SM00448">
    <property type="entry name" value="REC"/>
    <property type="match status" value="1"/>
</dbReference>
<dbReference type="InterPro" id="IPR001638">
    <property type="entry name" value="Solute-binding_3/MltF_N"/>
</dbReference>
<evidence type="ECO:0000256" key="10">
    <source>
        <dbReference type="SAM" id="Phobius"/>
    </source>
</evidence>
<dbReference type="Pfam" id="PF00072">
    <property type="entry name" value="Response_reg"/>
    <property type="match status" value="1"/>
</dbReference>
<dbReference type="SUPFAM" id="SSF47384">
    <property type="entry name" value="Homodimeric domain of signal transducing histidine kinase"/>
    <property type="match status" value="1"/>
</dbReference>
<dbReference type="InterPro" id="IPR004358">
    <property type="entry name" value="Sig_transdc_His_kin-like_C"/>
</dbReference>
<protein>
    <recommendedName>
        <fullName evidence="3">Stage 0 sporulation protein A homolog</fullName>
        <ecNumber evidence="2">2.7.13.3</ecNumber>
    </recommendedName>
</protein>
<evidence type="ECO:0000256" key="7">
    <source>
        <dbReference type="ARBA" id="ARBA00023012"/>
    </source>
</evidence>
<keyword evidence="10" id="KW-0812">Transmembrane</keyword>
<dbReference type="InterPro" id="IPR003661">
    <property type="entry name" value="HisK_dim/P_dom"/>
</dbReference>
<dbReference type="SMART" id="SM00388">
    <property type="entry name" value="HisKA"/>
    <property type="match status" value="1"/>
</dbReference>
<keyword evidence="7" id="KW-0902">Two-component regulatory system</keyword>
<evidence type="ECO:0000313" key="14">
    <source>
        <dbReference type="Proteomes" id="UP000266376"/>
    </source>
</evidence>
<dbReference type="Proteomes" id="UP000266376">
    <property type="component" value="Unassembled WGS sequence"/>
</dbReference>
<dbReference type="SMART" id="SM00387">
    <property type="entry name" value="HATPase_c"/>
    <property type="match status" value="1"/>
</dbReference>
<dbReference type="Pfam" id="PF02518">
    <property type="entry name" value="HATPase_c"/>
    <property type="match status" value="1"/>
</dbReference>
<dbReference type="EC" id="2.7.13.3" evidence="2"/>
<dbReference type="CDD" id="cd17546">
    <property type="entry name" value="REC_hyHK_CKI1_RcsC-like"/>
    <property type="match status" value="1"/>
</dbReference>
<dbReference type="InterPro" id="IPR036890">
    <property type="entry name" value="HATPase_C_sf"/>
</dbReference>
<dbReference type="InterPro" id="IPR003594">
    <property type="entry name" value="HATPase_dom"/>
</dbReference>
<proteinExistence type="predicted"/>
<accession>A0A395XRX3</accession>
<dbReference type="PROSITE" id="PS50110">
    <property type="entry name" value="RESPONSE_REGULATORY"/>
    <property type="match status" value="1"/>
</dbReference>
<evidence type="ECO:0000256" key="4">
    <source>
        <dbReference type="ARBA" id="ARBA00022553"/>
    </source>
</evidence>
<keyword evidence="10" id="KW-0472">Membrane</keyword>
<dbReference type="PANTHER" id="PTHR43047">
    <property type="entry name" value="TWO-COMPONENT HISTIDINE PROTEIN KINASE"/>
    <property type="match status" value="1"/>
</dbReference>
<dbReference type="InterPro" id="IPR005467">
    <property type="entry name" value="His_kinase_dom"/>
</dbReference>
<dbReference type="CDD" id="cd00082">
    <property type="entry name" value="HisKA"/>
    <property type="match status" value="1"/>
</dbReference>
<dbReference type="PROSITE" id="PS50109">
    <property type="entry name" value="HIS_KIN"/>
    <property type="match status" value="1"/>
</dbReference>
<dbReference type="SUPFAM" id="SSF55874">
    <property type="entry name" value="ATPase domain of HSP90 chaperone/DNA topoisomerase II/histidine kinase"/>
    <property type="match status" value="1"/>
</dbReference>
<feature type="transmembrane region" description="Helical" evidence="10">
    <location>
        <begin position="283"/>
        <end position="302"/>
    </location>
</feature>
<dbReference type="EMBL" id="QSAJ01000004">
    <property type="protein sequence ID" value="RGW55291.1"/>
    <property type="molecule type" value="Genomic_DNA"/>
</dbReference>
<evidence type="ECO:0000256" key="5">
    <source>
        <dbReference type="ARBA" id="ARBA00022679"/>
    </source>
</evidence>
<dbReference type="SMART" id="SM00062">
    <property type="entry name" value="PBPb"/>
    <property type="match status" value="1"/>
</dbReference>
<comment type="caution">
    <text evidence="13">The sequence shown here is derived from an EMBL/GenBank/DDBJ whole genome shotgun (WGS) entry which is preliminary data.</text>
</comment>
<organism evidence="13 14">
    <name type="scientific">Dorea formicigenerans</name>
    <dbReference type="NCBI Taxonomy" id="39486"/>
    <lineage>
        <taxon>Bacteria</taxon>
        <taxon>Bacillati</taxon>
        <taxon>Bacillota</taxon>
        <taxon>Clostridia</taxon>
        <taxon>Lachnospirales</taxon>
        <taxon>Lachnospiraceae</taxon>
        <taxon>Dorea</taxon>
    </lineage>
</organism>
<keyword evidence="5" id="KW-0808">Transferase</keyword>
<feature type="modified residue" description="4-aspartylphosphate" evidence="9">
    <location>
        <position position="640"/>
    </location>
</feature>
<evidence type="ECO:0000256" key="8">
    <source>
        <dbReference type="ARBA" id="ARBA00024867"/>
    </source>
</evidence>
<feature type="domain" description="Histidine kinase" evidence="11">
    <location>
        <begin position="343"/>
        <end position="567"/>
    </location>
</feature>
<dbReference type="InterPro" id="IPR011006">
    <property type="entry name" value="CheY-like_superfamily"/>
</dbReference>
<sequence length="719" mass="81346">MTEGKMIRNRQMNMLIMIAIIVGICIPLFFTAVQIGVFAKEPVVEARQEVTDESAPVLRVAVDDGFCPMSFYDADGNLSGLNVELITMVANQLGMRLEFECGDWMTCRQNLEEGKADAILGLETFSNMQHVLKTVPVTTDQLNIYGKNKIESIGALANKKVAVMARSVIMTMFDLQCEYVEYNTNSEILKAVENGEVDYGICHEAVAEKIIEKENLSVVPSLTIMNSFLTFGVWEDKEELRDQMNTILKYYANQGTLARLENKWIVNYSRNRSLSYVIEQNKVFYVAYLITWLFVMFLLSILKADYSRKQHYIATLLEYQSELEKSSQEVMRANQAKSDFLSHMTHDIRTPINGIMGMVEVIKKNCSDQNKVDECLDKIQKASGHLLDLLNDVLDMSKLESGKIQLEQIPFELEKEMKELQTIMETQAEEKGLTVFWDMTGICHNELIGSPLHMRRILLNLLSNAVKYNKKGGEIHLTANEIMQNDKTALFEFKVADNGIGMSESFIEDKLFQPFVQGAGEARTKYQGTGLGMSIVQRIVREMTGSIDVESKEGEGTTFTVTLPFAINRSENVPKTIEEQKPDISGMKILVVEDNDLNLEIAQFMLEEDRAVVEVARDGLQAVEAFKNSREGELEAILMDIMMPNMDGIEATKTIRSLDRADAKSVPIIAMTANAFVEDMRKTKEAGMNEHLTKPVDGEKLLQVLYKYKKEAFLKKEQE</sequence>
<dbReference type="Gene3D" id="3.30.565.10">
    <property type="entry name" value="Histidine kinase-like ATPase, C-terminal domain"/>
    <property type="match status" value="1"/>
</dbReference>
<evidence type="ECO:0000256" key="9">
    <source>
        <dbReference type="PROSITE-ProRule" id="PRU00169"/>
    </source>
</evidence>
<dbReference type="Gene3D" id="1.10.287.130">
    <property type="match status" value="1"/>
</dbReference>
<dbReference type="GO" id="GO:0000155">
    <property type="term" value="F:phosphorelay sensor kinase activity"/>
    <property type="evidence" value="ECO:0007669"/>
    <property type="project" value="InterPro"/>
</dbReference>
<dbReference type="InterPro" id="IPR036097">
    <property type="entry name" value="HisK_dim/P_sf"/>
</dbReference>
<gene>
    <name evidence="13" type="ORF">DWV67_02830</name>
</gene>
<comment type="function">
    <text evidence="8">May play the central regulatory role in sporulation. It may be an element of the effector pathway responsible for the activation of sporulation genes in response to nutritional stress. Spo0A may act in concert with spo0H (a sigma factor) to control the expression of some genes that are critical to the sporulation process.</text>
</comment>
<evidence type="ECO:0000259" key="12">
    <source>
        <dbReference type="PROSITE" id="PS50110"/>
    </source>
</evidence>
<reference evidence="13 14" key="1">
    <citation type="submission" date="2018-08" db="EMBL/GenBank/DDBJ databases">
        <title>A genome reference for cultivated species of the human gut microbiota.</title>
        <authorList>
            <person name="Zou Y."/>
            <person name="Xue W."/>
            <person name="Luo G."/>
        </authorList>
    </citation>
    <scope>NUCLEOTIDE SEQUENCE [LARGE SCALE GENOMIC DNA]</scope>
    <source>
        <strain evidence="13 14">AF12-11</strain>
    </source>
</reference>
<evidence type="ECO:0000259" key="11">
    <source>
        <dbReference type="PROSITE" id="PS50109"/>
    </source>
</evidence>
<keyword evidence="6" id="KW-0418">Kinase</keyword>
<dbReference type="AlphaFoldDB" id="A0A395XRX3"/>
<evidence type="ECO:0000256" key="6">
    <source>
        <dbReference type="ARBA" id="ARBA00022777"/>
    </source>
</evidence>
<name>A0A395XRX3_9FIRM</name>
<keyword evidence="10" id="KW-1133">Transmembrane helix</keyword>
<feature type="transmembrane region" description="Helical" evidence="10">
    <location>
        <begin position="12"/>
        <end position="30"/>
    </location>
</feature>
<dbReference type="Gene3D" id="3.40.50.2300">
    <property type="match status" value="1"/>
</dbReference>
<feature type="domain" description="Response regulatory" evidence="12">
    <location>
        <begin position="588"/>
        <end position="709"/>
    </location>
</feature>
<dbReference type="SUPFAM" id="SSF52172">
    <property type="entry name" value="CheY-like"/>
    <property type="match status" value="1"/>
</dbReference>
<evidence type="ECO:0000256" key="3">
    <source>
        <dbReference type="ARBA" id="ARBA00018672"/>
    </source>
</evidence>
<dbReference type="Gene3D" id="3.40.190.10">
    <property type="entry name" value="Periplasmic binding protein-like II"/>
    <property type="match status" value="2"/>
</dbReference>
<dbReference type="Pfam" id="PF00497">
    <property type="entry name" value="SBP_bac_3"/>
    <property type="match status" value="1"/>
</dbReference>
<evidence type="ECO:0000256" key="1">
    <source>
        <dbReference type="ARBA" id="ARBA00000085"/>
    </source>
</evidence>
<evidence type="ECO:0000256" key="2">
    <source>
        <dbReference type="ARBA" id="ARBA00012438"/>
    </source>
</evidence>
<dbReference type="InterPro" id="IPR001789">
    <property type="entry name" value="Sig_transdc_resp-reg_receiver"/>
</dbReference>
<dbReference type="PRINTS" id="PR00344">
    <property type="entry name" value="BCTRLSENSOR"/>
</dbReference>
<evidence type="ECO:0000313" key="13">
    <source>
        <dbReference type="EMBL" id="RGW55291.1"/>
    </source>
</evidence>